<dbReference type="PIRSF" id="PIRSF000709">
    <property type="entry name" value="6PFK_2-Ptase"/>
    <property type="match status" value="1"/>
</dbReference>
<keyword evidence="4" id="KW-0378">Hydrolase</keyword>
<name>A0A2C6CZK2_9GAMM</name>
<dbReference type="Proteomes" id="UP000373449">
    <property type="component" value="Unassembled WGS sequence"/>
</dbReference>
<feature type="active site" description="Proton donor/acceptor" evidence="1">
    <location>
        <position position="90"/>
    </location>
</feature>
<feature type="binding site" evidence="2">
    <location>
        <position position="66"/>
    </location>
    <ligand>
        <name>substrate</name>
    </ligand>
</feature>
<evidence type="ECO:0000256" key="1">
    <source>
        <dbReference type="PIRSR" id="PIRSR613078-1"/>
    </source>
</evidence>
<organism evidence="3 5">
    <name type="scientific">Budvicia aquatica</name>
    <dbReference type="NCBI Taxonomy" id="82979"/>
    <lineage>
        <taxon>Bacteria</taxon>
        <taxon>Pseudomonadati</taxon>
        <taxon>Pseudomonadota</taxon>
        <taxon>Gammaproteobacteria</taxon>
        <taxon>Enterobacterales</taxon>
        <taxon>Budviciaceae</taxon>
        <taxon>Budvicia</taxon>
    </lineage>
</organism>
<dbReference type="EMBL" id="CAADJA010000002">
    <property type="protein sequence ID" value="VFS53352.1"/>
    <property type="molecule type" value="Genomic_DNA"/>
</dbReference>
<dbReference type="Gene3D" id="3.40.50.1240">
    <property type="entry name" value="Phosphoglycerate mutase-like"/>
    <property type="match status" value="1"/>
</dbReference>
<evidence type="ECO:0000313" key="6">
    <source>
        <dbReference type="Proteomes" id="UP000373449"/>
    </source>
</evidence>
<accession>A0A2C6CZK2</accession>
<feature type="active site" description="Tele-phosphohistidine intermediate" evidence="1">
    <location>
        <position position="12"/>
    </location>
</feature>
<dbReference type="OrthoDB" id="9793115at2"/>
<dbReference type="PANTHER" id="PTHR47821:SF2">
    <property type="entry name" value="PHOSPHOGLYCERATE MUTASE FAMILY PROTEIN"/>
    <property type="match status" value="1"/>
</dbReference>
<protein>
    <submittedName>
        <fullName evidence="4">Alpha-ribazole phosphatase</fullName>
        <ecNumber evidence="4">3.1.3.73</ecNumber>
    </submittedName>
    <submittedName>
        <fullName evidence="3">Histidine phosphatase family protein</fullName>
    </submittedName>
</protein>
<reference evidence="4 6" key="3">
    <citation type="submission" date="2019-03" db="EMBL/GenBank/DDBJ databases">
        <authorList>
            <consortium name="Pathogen Informatics"/>
        </authorList>
    </citation>
    <scope>NUCLEOTIDE SEQUENCE [LARGE SCALE GENOMIC DNA]</scope>
    <source>
        <strain evidence="4 6">NCTC12282</strain>
    </source>
</reference>
<dbReference type="InterPro" id="IPR029033">
    <property type="entry name" value="His_PPase_superfam"/>
</dbReference>
<evidence type="ECO:0000256" key="2">
    <source>
        <dbReference type="PIRSR" id="PIRSR613078-2"/>
    </source>
</evidence>
<dbReference type="PANTHER" id="PTHR47821">
    <property type="entry name" value="PHOSPHOGLYCERATE MUTASE FAMILY PROTEIN"/>
    <property type="match status" value="1"/>
</dbReference>
<reference evidence="3" key="2">
    <citation type="submission" date="2017-09" db="EMBL/GenBank/DDBJ databases">
        <title>FDA dAtabase for Regulatory Grade micrObial Sequences (FDA-ARGOS): Supporting development and validation of Infectious Disease Dx tests.</title>
        <authorList>
            <person name="Minogue T."/>
            <person name="Wolcott M."/>
            <person name="Wasieloski L."/>
            <person name="Aguilar W."/>
            <person name="Moore D."/>
            <person name="Tallon L.J."/>
            <person name="Sadzewicz L."/>
            <person name="Ott S."/>
            <person name="Zhao X."/>
            <person name="Nagaraj S."/>
            <person name="Vavikolanu K."/>
            <person name="Aluvathingal J."/>
            <person name="Nadendla S."/>
            <person name="Sichtig H."/>
        </authorList>
    </citation>
    <scope>NUCLEOTIDE SEQUENCE</scope>
    <source>
        <strain evidence="3">FDAARGOS_387</strain>
    </source>
</reference>
<reference evidence="5" key="1">
    <citation type="submission" date="2017-09" db="EMBL/GenBank/DDBJ databases">
        <title>FDA dAtabase for Regulatory Grade micrObial Sequences (FDA-ARGOS): Supporting development and validation of Infectious Disease Dx tests.</title>
        <authorList>
            <person name="Minogue T."/>
            <person name="Wolcott M."/>
            <person name="Wasieloski L."/>
            <person name="Aguilar W."/>
            <person name="Moore D."/>
            <person name="Tallon L."/>
            <person name="Sadzewicz L."/>
            <person name="Ott S."/>
            <person name="Zhao X."/>
            <person name="Nagaraj S."/>
            <person name="Vavikolanu K."/>
            <person name="Aluvathingal J."/>
            <person name="Nadendla S."/>
            <person name="Sichtig H."/>
        </authorList>
    </citation>
    <scope>NUCLEOTIDE SEQUENCE [LARGE SCALE GENOMIC DNA]</scope>
    <source>
        <strain evidence="5">FDAARGOS_387</strain>
    </source>
</reference>
<dbReference type="Proteomes" id="UP000224974">
    <property type="component" value="Unassembled WGS sequence"/>
</dbReference>
<dbReference type="RefSeq" id="WP_029094911.1">
    <property type="nucleotide sequence ID" value="NZ_BRLG01000035.1"/>
</dbReference>
<dbReference type="InterPro" id="IPR013078">
    <property type="entry name" value="His_Pase_superF_clade-1"/>
</dbReference>
<evidence type="ECO:0000313" key="4">
    <source>
        <dbReference type="EMBL" id="VFS53352.1"/>
    </source>
</evidence>
<proteinExistence type="predicted"/>
<dbReference type="EMBL" id="PDDX01000001">
    <property type="protein sequence ID" value="PHI32119.1"/>
    <property type="molecule type" value="Genomic_DNA"/>
</dbReference>
<dbReference type="SUPFAM" id="SSF53254">
    <property type="entry name" value="Phosphoglycerate mutase-like"/>
    <property type="match status" value="1"/>
</dbReference>
<sequence length="193" mass="22249">MSLHNTYYVLRHGNSLANQQKIVISDIQHGRDAYGLSPWGIAQVVRTLENWPFPKPDIIFHSDFKRTTETAALVSDHLSVPLKPNPALRERYFGDFEKLDDSHYPPVWQHDAEDPEHEFGNVESLESVCARQMAFIKELEQQYNGKHILLVGHGDPLQILLTHFLDKPLNQHRELVHLETAEVRALIPEYDKA</sequence>
<dbReference type="STRING" id="1111728.GCA_000427805_02194"/>
<dbReference type="AlphaFoldDB" id="A0A2C6CZK2"/>
<evidence type="ECO:0000313" key="5">
    <source>
        <dbReference type="Proteomes" id="UP000224974"/>
    </source>
</evidence>
<dbReference type="EC" id="3.1.3.73" evidence="4"/>
<dbReference type="SMART" id="SM00855">
    <property type="entry name" value="PGAM"/>
    <property type="match status" value="1"/>
</dbReference>
<dbReference type="Pfam" id="PF00300">
    <property type="entry name" value="His_Phos_1"/>
    <property type="match status" value="1"/>
</dbReference>
<dbReference type="CDD" id="cd07067">
    <property type="entry name" value="HP_PGM_like"/>
    <property type="match status" value="1"/>
</dbReference>
<evidence type="ECO:0000313" key="3">
    <source>
        <dbReference type="EMBL" id="PHI32119.1"/>
    </source>
</evidence>
<keyword evidence="5" id="KW-1185">Reference proteome</keyword>
<feature type="binding site" evidence="2">
    <location>
        <begin position="11"/>
        <end position="18"/>
    </location>
    <ligand>
        <name>substrate</name>
    </ligand>
</feature>
<dbReference type="GO" id="GO:0043755">
    <property type="term" value="F:alpha-ribazole phosphatase activity"/>
    <property type="evidence" value="ECO:0007669"/>
    <property type="project" value="UniProtKB-EC"/>
</dbReference>
<gene>
    <name evidence="4" type="primary">cobC_5</name>
    <name evidence="3" type="ORF">CRN84_23760</name>
    <name evidence="4" type="ORF">NCTC12282_06448</name>
</gene>